<dbReference type="AlphaFoldDB" id="A0A0V1KNE7"/>
<proteinExistence type="predicted"/>
<protein>
    <submittedName>
        <fullName evidence="1">Uncharacterized protein</fullName>
    </submittedName>
</protein>
<dbReference type="EMBL" id="JYDW01000405">
    <property type="protein sequence ID" value="KRZ48444.1"/>
    <property type="molecule type" value="Genomic_DNA"/>
</dbReference>
<reference evidence="1 2" key="1">
    <citation type="submission" date="2015-05" db="EMBL/GenBank/DDBJ databases">
        <title>Evolution of Trichinella species and genotypes.</title>
        <authorList>
            <person name="Korhonen P.K."/>
            <person name="Edoardo P."/>
            <person name="Giuseppe L.R."/>
            <person name="Gasser R.B."/>
        </authorList>
    </citation>
    <scope>NUCLEOTIDE SEQUENCE [LARGE SCALE GENOMIC DNA]</scope>
    <source>
        <strain evidence="1">ISS10</strain>
    </source>
</reference>
<accession>A0A0V1KNE7</accession>
<dbReference type="Proteomes" id="UP000054721">
    <property type="component" value="Unassembled WGS sequence"/>
</dbReference>
<gene>
    <name evidence="1" type="ORF">T02_5677</name>
</gene>
<comment type="caution">
    <text evidence="1">The sequence shown here is derived from an EMBL/GenBank/DDBJ whole genome shotgun (WGS) entry which is preliminary data.</text>
</comment>
<keyword evidence="2" id="KW-1185">Reference proteome</keyword>
<evidence type="ECO:0000313" key="2">
    <source>
        <dbReference type="Proteomes" id="UP000054721"/>
    </source>
</evidence>
<organism evidence="1 2">
    <name type="scientific">Trichinella nativa</name>
    <dbReference type="NCBI Taxonomy" id="6335"/>
    <lineage>
        <taxon>Eukaryota</taxon>
        <taxon>Metazoa</taxon>
        <taxon>Ecdysozoa</taxon>
        <taxon>Nematoda</taxon>
        <taxon>Enoplea</taxon>
        <taxon>Dorylaimia</taxon>
        <taxon>Trichinellida</taxon>
        <taxon>Trichinellidae</taxon>
        <taxon>Trichinella</taxon>
    </lineage>
</organism>
<sequence length="74" mass="8439">MQYKINIAWRELKETPLINWKIPCPPITFGVSEKRLPGRIFDEKRSNTTPTLVNPFVSSIGGEAQKALLSVQQR</sequence>
<evidence type="ECO:0000313" key="1">
    <source>
        <dbReference type="EMBL" id="KRZ48444.1"/>
    </source>
</evidence>
<name>A0A0V1KNE7_9BILA</name>